<evidence type="ECO:0000256" key="6">
    <source>
        <dbReference type="ARBA" id="ARBA00012487"/>
    </source>
</evidence>
<keyword evidence="13 16" id="KW-0472">Membrane</keyword>
<dbReference type="InterPro" id="IPR016720">
    <property type="entry name" value="PC_Trfase_euk"/>
</dbReference>
<keyword evidence="14 16" id="KW-0594">Phospholipid biosynthesis</keyword>
<evidence type="ECO:0000256" key="4">
    <source>
        <dbReference type="ARBA" id="ARBA00005189"/>
    </source>
</evidence>
<dbReference type="EMBL" id="JAWIZZ010000029">
    <property type="protein sequence ID" value="KAK5781813.1"/>
    <property type="molecule type" value="Genomic_DNA"/>
</dbReference>
<gene>
    <name evidence="19" type="ORF">RI543_000714</name>
</gene>
<comment type="caution">
    <text evidence="19">The sequence shown here is derived from an EMBL/GenBank/DDBJ whole genome shotgun (WGS) entry which is preliminary data.</text>
</comment>
<comment type="pathway">
    <text evidence="3 16 17">Phospholipid metabolism; CDP-diacylglycerol biosynthesis; CDP-diacylglycerol from sn-glycerol 3-phosphate: step 3/3.</text>
</comment>
<evidence type="ECO:0000256" key="11">
    <source>
        <dbReference type="ARBA" id="ARBA00022989"/>
    </source>
</evidence>
<evidence type="ECO:0000256" key="17">
    <source>
        <dbReference type="RuleBase" id="RU003938"/>
    </source>
</evidence>
<evidence type="ECO:0000256" key="14">
    <source>
        <dbReference type="ARBA" id="ARBA00023209"/>
    </source>
</evidence>
<protein>
    <recommendedName>
        <fullName evidence="6 16">Phosphatidate cytidylyltransferase</fullName>
        <ecNumber evidence="6 16">2.7.7.41</ecNumber>
    </recommendedName>
</protein>
<evidence type="ECO:0000256" key="7">
    <source>
        <dbReference type="ARBA" id="ARBA00022516"/>
    </source>
</evidence>
<evidence type="ECO:0000256" key="9">
    <source>
        <dbReference type="ARBA" id="ARBA00022692"/>
    </source>
</evidence>
<dbReference type="PANTHER" id="PTHR13773">
    <property type="entry name" value="PHOSPHATIDATE CYTIDYLYLTRANSFERASE"/>
    <property type="match status" value="1"/>
</dbReference>
<feature type="region of interest" description="Disordered" evidence="18">
    <location>
        <begin position="1"/>
        <end position="32"/>
    </location>
</feature>
<feature type="transmembrane region" description="Helical" evidence="16">
    <location>
        <begin position="136"/>
        <end position="160"/>
    </location>
</feature>
<keyword evidence="8 16" id="KW-0808">Transferase</keyword>
<evidence type="ECO:0000256" key="15">
    <source>
        <dbReference type="ARBA" id="ARBA00023264"/>
    </source>
</evidence>
<comment type="subcellular location">
    <subcellularLocation>
        <location evidence="2">Membrane</location>
        <topology evidence="2">Multi-pass membrane protein</topology>
    </subcellularLocation>
</comment>
<dbReference type="GO" id="GO:0005789">
    <property type="term" value="C:endoplasmic reticulum membrane"/>
    <property type="evidence" value="ECO:0007669"/>
    <property type="project" value="TreeGrafter"/>
</dbReference>
<comment type="catalytic activity">
    <reaction evidence="1 16 17">
        <text>a 1,2-diacyl-sn-glycero-3-phosphate + CTP + H(+) = a CDP-1,2-diacyl-sn-glycerol + diphosphate</text>
        <dbReference type="Rhea" id="RHEA:16229"/>
        <dbReference type="ChEBI" id="CHEBI:15378"/>
        <dbReference type="ChEBI" id="CHEBI:33019"/>
        <dbReference type="ChEBI" id="CHEBI:37563"/>
        <dbReference type="ChEBI" id="CHEBI:58332"/>
        <dbReference type="ChEBI" id="CHEBI:58608"/>
        <dbReference type="EC" id="2.7.7.41"/>
    </reaction>
</comment>
<evidence type="ECO:0000256" key="16">
    <source>
        <dbReference type="PIRNR" id="PIRNR018269"/>
    </source>
</evidence>
<evidence type="ECO:0000256" key="3">
    <source>
        <dbReference type="ARBA" id="ARBA00005119"/>
    </source>
</evidence>
<keyword evidence="20" id="KW-1185">Reference proteome</keyword>
<dbReference type="PIRSF" id="PIRSF018269">
    <property type="entry name" value="PC_trans_euk"/>
    <property type="match status" value="1"/>
</dbReference>
<feature type="compositionally biased region" description="Basic residues" evidence="18">
    <location>
        <begin position="1"/>
        <end position="13"/>
    </location>
</feature>
<dbReference type="GO" id="GO:0016024">
    <property type="term" value="P:CDP-diacylglycerol biosynthetic process"/>
    <property type="evidence" value="ECO:0007669"/>
    <property type="project" value="UniProtKB-UniRule"/>
</dbReference>
<name>A0AAN7WU08_9SACH</name>
<evidence type="ECO:0000313" key="20">
    <source>
        <dbReference type="Proteomes" id="UP001306508"/>
    </source>
</evidence>
<evidence type="ECO:0000256" key="1">
    <source>
        <dbReference type="ARBA" id="ARBA00001698"/>
    </source>
</evidence>
<dbReference type="PANTHER" id="PTHR13773:SF8">
    <property type="entry name" value="PHOSPHATIDATE CYTIDYLYLTRANSFERASE, PHOTORECEPTOR-SPECIFIC"/>
    <property type="match status" value="1"/>
</dbReference>
<dbReference type="Pfam" id="PF01148">
    <property type="entry name" value="CTP_transf_1"/>
    <property type="match status" value="1"/>
</dbReference>
<dbReference type="EC" id="2.7.7.41" evidence="6 16"/>
<dbReference type="GO" id="GO:0004605">
    <property type="term" value="F:phosphatidate cytidylyltransferase activity"/>
    <property type="evidence" value="ECO:0007669"/>
    <property type="project" value="UniProtKB-UniRule"/>
</dbReference>
<keyword evidence="9 16" id="KW-0812">Transmembrane</keyword>
<feature type="transmembrane region" description="Helical" evidence="16">
    <location>
        <begin position="42"/>
        <end position="62"/>
    </location>
</feature>
<keyword evidence="7 16" id="KW-0444">Lipid biosynthesis</keyword>
<evidence type="ECO:0000256" key="13">
    <source>
        <dbReference type="ARBA" id="ARBA00023136"/>
    </source>
</evidence>
<feature type="transmembrane region" description="Helical" evidence="16">
    <location>
        <begin position="100"/>
        <end position="116"/>
    </location>
</feature>
<keyword evidence="11 16" id="KW-1133">Transmembrane helix</keyword>
<reference evidence="20" key="1">
    <citation type="submission" date="2023-07" db="EMBL/GenBank/DDBJ databases">
        <title>A draft genome of Kazachstania heterogenica Y-27499.</title>
        <authorList>
            <person name="Donic C."/>
            <person name="Kralova J.S."/>
            <person name="Fidel L."/>
            <person name="Ben-Dor S."/>
            <person name="Jung S."/>
        </authorList>
    </citation>
    <scope>NUCLEOTIDE SEQUENCE [LARGE SCALE GENOMIC DNA]</scope>
    <source>
        <strain evidence="20">Y27499</strain>
    </source>
</reference>
<sequence length="439" mass="49888">MSTNKRSKSKPKGKTVAETVDKPTVGTDQSTLGQNEKKRQTFFVRTIWTFVMIAGFFLTLAAGHSWCILLVLFCELMTFKECIAVTTASSRAKNLPVNKFLNWYLVFTTIYYLNGLDVYKIILESNFSLLKPYTDLIIAISSHHKFICYCLYVCGFIMFVSSLRKGYLKFQMASLCATHMALLFIVFQAHLIINNIMTGLFWFLLPCGLVIVNDIFAYLCGITFGKTKLIEISPKKTLEGFLGAWFFTAIASIILTRILSPYSYLTCPVNNNLLYSNYWNPPNNCELNPIFRSQTYNLNHVIFERLHITSITIKPIYIHSLNLATFASLFAPFGGFFASGLKRTFKVKDFGHSIPGHGGIADRVDCQFLMGSFTNLYFETFISEKRFSIETIVSTILLNLNNNDILTLTLQLLTTLRDREVFDENTLNVAIDTISKLLN</sequence>
<evidence type="ECO:0000256" key="18">
    <source>
        <dbReference type="SAM" id="MobiDB-lite"/>
    </source>
</evidence>
<keyword evidence="10 16" id="KW-0548">Nucleotidyltransferase</keyword>
<proteinExistence type="inferred from homology"/>
<feature type="transmembrane region" description="Helical" evidence="16">
    <location>
        <begin position="241"/>
        <end position="260"/>
    </location>
</feature>
<organism evidence="19 20">
    <name type="scientific">Arxiozyma heterogenica</name>
    <dbReference type="NCBI Taxonomy" id="278026"/>
    <lineage>
        <taxon>Eukaryota</taxon>
        <taxon>Fungi</taxon>
        <taxon>Dikarya</taxon>
        <taxon>Ascomycota</taxon>
        <taxon>Saccharomycotina</taxon>
        <taxon>Saccharomycetes</taxon>
        <taxon>Saccharomycetales</taxon>
        <taxon>Saccharomycetaceae</taxon>
        <taxon>Arxiozyma</taxon>
    </lineage>
</organism>
<dbReference type="AlphaFoldDB" id="A0AAN7WU08"/>
<keyword evidence="15 16" id="KW-1208">Phospholipid metabolism</keyword>
<feature type="transmembrane region" description="Helical" evidence="16">
    <location>
        <begin position="172"/>
        <end position="193"/>
    </location>
</feature>
<evidence type="ECO:0000256" key="2">
    <source>
        <dbReference type="ARBA" id="ARBA00004141"/>
    </source>
</evidence>
<keyword evidence="12 16" id="KW-0443">Lipid metabolism</keyword>
<dbReference type="PROSITE" id="PS01315">
    <property type="entry name" value="CDS"/>
    <property type="match status" value="1"/>
</dbReference>
<evidence type="ECO:0000256" key="8">
    <source>
        <dbReference type="ARBA" id="ARBA00022679"/>
    </source>
</evidence>
<feature type="transmembrane region" description="Helical" evidence="16">
    <location>
        <begin position="316"/>
        <end position="338"/>
    </location>
</feature>
<comment type="similarity">
    <text evidence="5 16 17">Belongs to the CDS family.</text>
</comment>
<feature type="transmembrane region" description="Helical" evidence="16">
    <location>
        <begin position="199"/>
        <end position="220"/>
    </location>
</feature>
<evidence type="ECO:0000256" key="12">
    <source>
        <dbReference type="ARBA" id="ARBA00023098"/>
    </source>
</evidence>
<dbReference type="Proteomes" id="UP001306508">
    <property type="component" value="Unassembled WGS sequence"/>
</dbReference>
<accession>A0AAN7WU08</accession>
<comment type="pathway">
    <text evidence="4">Lipid metabolism.</text>
</comment>
<evidence type="ECO:0000256" key="5">
    <source>
        <dbReference type="ARBA" id="ARBA00010185"/>
    </source>
</evidence>
<evidence type="ECO:0000256" key="10">
    <source>
        <dbReference type="ARBA" id="ARBA00022695"/>
    </source>
</evidence>
<dbReference type="InterPro" id="IPR000374">
    <property type="entry name" value="PC_trans"/>
</dbReference>
<feature type="transmembrane region" description="Helical" evidence="16">
    <location>
        <begin position="68"/>
        <end position="88"/>
    </location>
</feature>
<evidence type="ECO:0000313" key="19">
    <source>
        <dbReference type="EMBL" id="KAK5781813.1"/>
    </source>
</evidence>